<dbReference type="InterPro" id="IPR027417">
    <property type="entry name" value="P-loop_NTPase"/>
</dbReference>
<dbReference type="GO" id="GO:0016887">
    <property type="term" value="F:ATP hydrolysis activity"/>
    <property type="evidence" value="ECO:0007669"/>
    <property type="project" value="InterPro"/>
</dbReference>
<evidence type="ECO:0000313" key="7">
    <source>
        <dbReference type="Proteomes" id="UP000192936"/>
    </source>
</evidence>
<dbReference type="PROSITE" id="PS50893">
    <property type="entry name" value="ABC_TRANSPORTER_2"/>
    <property type="match status" value="1"/>
</dbReference>
<dbReference type="InterPro" id="IPR003593">
    <property type="entry name" value="AAA+_ATPase"/>
</dbReference>
<dbReference type="Pfam" id="PF00005">
    <property type="entry name" value="ABC_tran"/>
    <property type="match status" value="1"/>
</dbReference>
<dbReference type="PANTHER" id="PTHR43776">
    <property type="entry name" value="TRANSPORT ATP-BINDING PROTEIN"/>
    <property type="match status" value="1"/>
</dbReference>
<dbReference type="GO" id="GO:0005524">
    <property type="term" value="F:ATP binding"/>
    <property type="evidence" value="ECO:0007669"/>
    <property type="project" value="UniProtKB-KW"/>
</dbReference>
<dbReference type="NCBIfam" id="TIGR01727">
    <property type="entry name" value="oligo_HPY"/>
    <property type="match status" value="1"/>
</dbReference>
<evidence type="ECO:0000256" key="4">
    <source>
        <dbReference type="ARBA" id="ARBA00022840"/>
    </source>
</evidence>
<dbReference type="SUPFAM" id="SSF52540">
    <property type="entry name" value="P-loop containing nucleoside triphosphate hydrolases"/>
    <property type="match status" value="1"/>
</dbReference>
<evidence type="ECO:0000256" key="1">
    <source>
        <dbReference type="ARBA" id="ARBA00004417"/>
    </source>
</evidence>
<dbReference type="InterPro" id="IPR003439">
    <property type="entry name" value="ABC_transporter-like_ATP-bd"/>
</dbReference>
<dbReference type="InterPro" id="IPR050319">
    <property type="entry name" value="ABC_transp_ATP-bind"/>
</dbReference>
<dbReference type="Pfam" id="PF08352">
    <property type="entry name" value="oligo_HPY"/>
    <property type="match status" value="1"/>
</dbReference>
<dbReference type="GO" id="GO:0005886">
    <property type="term" value="C:plasma membrane"/>
    <property type="evidence" value="ECO:0007669"/>
    <property type="project" value="UniProtKB-SubCell"/>
</dbReference>
<sequence>MTTETQPQTEPHIFEATAGSSVVLEARDLRKHYAVKRGAFKPMATVKALDGVSFRLQAGRTLAVVGESGCGKSTLARSVTMIEPPTSGELLYDGREVVGRSAAEMKELRRTVQMVFQNPYGSLNPRKTVGSILTEPLVINTDMDKHERRDRAVAMMGKVGLRPDQVDRYPHMFSGGQRQRIAIARALMLNPRVVVADEPVSALDVSIQAQVLNLMMDLQEELNLAYLFISHDLSVVRHIADSLMVMYLGKPVEHGAKDVVFTRPRHPYTRILLAATPRVNPELRVDRVVPKGELPSPLNPPPGCAFHKRCPFATDRCATEVPPLRPVDERLVACHYAEEMN</sequence>
<dbReference type="Proteomes" id="UP000192936">
    <property type="component" value="Unassembled WGS sequence"/>
</dbReference>
<gene>
    <name evidence="6" type="ORF">SAMN02982917_1568</name>
</gene>
<organism evidence="6 7">
    <name type="scientific">Azospirillum oryzae</name>
    <dbReference type="NCBI Taxonomy" id="286727"/>
    <lineage>
        <taxon>Bacteria</taxon>
        <taxon>Pseudomonadati</taxon>
        <taxon>Pseudomonadota</taxon>
        <taxon>Alphaproteobacteria</taxon>
        <taxon>Rhodospirillales</taxon>
        <taxon>Azospirillaceae</taxon>
        <taxon>Azospirillum</taxon>
    </lineage>
</organism>
<dbReference type="PROSITE" id="PS00211">
    <property type="entry name" value="ABC_TRANSPORTER_1"/>
    <property type="match status" value="1"/>
</dbReference>
<evidence type="ECO:0000256" key="2">
    <source>
        <dbReference type="ARBA" id="ARBA00022448"/>
    </source>
</evidence>
<dbReference type="GO" id="GO:0055085">
    <property type="term" value="P:transmembrane transport"/>
    <property type="evidence" value="ECO:0007669"/>
    <property type="project" value="UniProtKB-ARBA"/>
</dbReference>
<keyword evidence="2" id="KW-0813">Transport</keyword>
<dbReference type="PANTHER" id="PTHR43776:SF6">
    <property type="entry name" value="DIPEPTIDE TRANSPORT ATP-BINDING PROTEIN DPPF"/>
    <property type="match status" value="1"/>
</dbReference>
<keyword evidence="4 6" id="KW-0067">ATP-binding</keyword>
<dbReference type="InterPro" id="IPR013563">
    <property type="entry name" value="Oligopep_ABC_C"/>
</dbReference>
<dbReference type="AlphaFoldDB" id="A0A1X7EDS8"/>
<name>A0A1X7EDS8_9PROT</name>
<dbReference type="GO" id="GO:0015833">
    <property type="term" value="P:peptide transport"/>
    <property type="evidence" value="ECO:0007669"/>
    <property type="project" value="InterPro"/>
</dbReference>
<dbReference type="SMART" id="SM00382">
    <property type="entry name" value="AAA"/>
    <property type="match status" value="1"/>
</dbReference>
<evidence type="ECO:0000256" key="3">
    <source>
        <dbReference type="ARBA" id="ARBA00022741"/>
    </source>
</evidence>
<dbReference type="EMBL" id="FXAK01000002">
    <property type="protein sequence ID" value="SMF32136.1"/>
    <property type="molecule type" value="Genomic_DNA"/>
</dbReference>
<keyword evidence="3" id="KW-0547">Nucleotide-binding</keyword>
<reference evidence="6 7" key="1">
    <citation type="submission" date="2017-04" db="EMBL/GenBank/DDBJ databases">
        <authorList>
            <person name="Afonso C.L."/>
            <person name="Miller P.J."/>
            <person name="Scott M.A."/>
            <person name="Spackman E."/>
            <person name="Goraichik I."/>
            <person name="Dimitrov K.M."/>
            <person name="Suarez D.L."/>
            <person name="Swayne D.E."/>
        </authorList>
    </citation>
    <scope>NUCLEOTIDE SEQUENCE [LARGE SCALE GENOMIC DNA]</scope>
    <source>
        <strain evidence="6 7">A2P</strain>
    </source>
</reference>
<evidence type="ECO:0000259" key="5">
    <source>
        <dbReference type="PROSITE" id="PS50893"/>
    </source>
</evidence>
<dbReference type="Gene3D" id="3.40.50.300">
    <property type="entry name" value="P-loop containing nucleotide triphosphate hydrolases"/>
    <property type="match status" value="1"/>
</dbReference>
<dbReference type="RefSeq" id="WP_085083926.1">
    <property type="nucleotide sequence ID" value="NZ_FXAK01000002.1"/>
</dbReference>
<comment type="subcellular location">
    <subcellularLocation>
        <location evidence="1">Cell inner membrane</location>
        <topology evidence="1">Peripheral membrane protein</topology>
    </subcellularLocation>
</comment>
<dbReference type="STRING" id="286727.SAMN02982917_1568"/>
<proteinExistence type="predicted"/>
<dbReference type="NCBIfam" id="NF008453">
    <property type="entry name" value="PRK11308.1"/>
    <property type="match status" value="1"/>
</dbReference>
<dbReference type="InterPro" id="IPR017871">
    <property type="entry name" value="ABC_transporter-like_CS"/>
</dbReference>
<evidence type="ECO:0000313" key="6">
    <source>
        <dbReference type="EMBL" id="SMF32136.1"/>
    </source>
</evidence>
<dbReference type="FunFam" id="3.40.50.300:FF:000016">
    <property type="entry name" value="Oligopeptide ABC transporter ATP-binding component"/>
    <property type="match status" value="1"/>
</dbReference>
<feature type="domain" description="ABC transporter" evidence="5">
    <location>
        <begin position="24"/>
        <end position="273"/>
    </location>
</feature>
<protein>
    <submittedName>
        <fullName evidence="6">Dipeptide transport system ATP-binding protein</fullName>
    </submittedName>
</protein>
<dbReference type="OrthoDB" id="37801at2"/>
<accession>A0A1X7EDS8</accession>
<dbReference type="CDD" id="cd03257">
    <property type="entry name" value="ABC_NikE_OppD_transporters"/>
    <property type="match status" value="1"/>
</dbReference>